<dbReference type="Proteomes" id="UP000315759">
    <property type="component" value="Unassembled WGS sequence"/>
</dbReference>
<feature type="compositionally biased region" description="Low complexity" evidence="1">
    <location>
        <begin position="60"/>
        <end position="71"/>
    </location>
</feature>
<name>A0A544W6W9_9MYCO</name>
<dbReference type="EMBL" id="VIFX01000004">
    <property type="protein sequence ID" value="TQR87955.1"/>
    <property type="molecule type" value="Genomic_DNA"/>
</dbReference>
<feature type="signal peptide" evidence="2">
    <location>
        <begin position="1"/>
        <end position="25"/>
    </location>
</feature>
<feature type="region of interest" description="Disordered" evidence="1">
    <location>
        <begin position="60"/>
        <end position="82"/>
    </location>
</feature>
<dbReference type="AlphaFoldDB" id="A0A544W6W9"/>
<evidence type="ECO:0000256" key="2">
    <source>
        <dbReference type="SAM" id="SignalP"/>
    </source>
</evidence>
<evidence type="ECO:0000313" key="4">
    <source>
        <dbReference type="Proteomes" id="UP000315759"/>
    </source>
</evidence>
<feature type="non-terminal residue" evidence="3">
    <location>
        <position position="132"/>
    </location>
</feature>
<reference evidence="3 4" key="1">
    <citation type="submission" date="2018-10" db="EMBL/GenBank/DDBJ databases">
        <title>Draft genome of Mycobacterium hodleri strain B.</title>
        <authorList>
            <person name="Amande T.J."/>
            <person name="Mcgenity T.J."/>
        </authorList>
    </citation>
    <scope>NUCLEOTIDE SEQUENCE [LARGE SCALE GENOMIC DNA]</scope>
    <source>
        <strain evidence="3 4">B</strain>
    </source>
</reference>
<keyword evidence="4" id="KW-1185">Reference proteome</keyword>
<organism evidence="3 4">
    <name type="scientific">Mycolicibacterium hodleri</name>
    <dbReference type="NCBI Taxonomy" id="49897"/>
    <lineage>
        <taxon>Bacteria</taxon>
        <taxon>Bacillati</taxon>
        <taxon>Actinomycetota</taxon>
        <taxon>Actinomycetes</taxon>
        <taxon>Mycobacteriales</taxon>
        <taxon>Mycobacteriaceae</taxon>
        <taxon>Mycolicibacterium</taxon>
    </lineage>
</organism>
<comment type="caution">
    <text evidence="3">The sequence shown here is derived from an EMBL/GenBank/DDBJ whole genome shotgun (WGS) entry which is preliminary data.</text>
</comment>
<proteinExistence type="predicted"/>
<keyword evidence="2" id="KW-0732">Signal</keyword>
<feature type="region of interest" description="Disordered" evidence="1">
    <location>
        <begin position="109"/>
        <end position="132"/>
    </location>
</feature>
<evidence type="ECO:0000313" key="3">
    <source>
        <dbReference type="EMBL" id="TQR87955.1"/>
    </source>
</evidence>
<feature type="chain" id="PRO_5021751972" evidence="2">
    <location>
        <begin position="26"/>
        <end position="132"/>
    </location>
</feature>
<protein>
    <submittedName>
        <fullName evidence="3">Uncharacterized protein</fullName>
    </submittedName>
</protein>
<gene>
    <name evidence="3" type="ORF">D8S82_04965</name>
</gene>
<accession>A0A544W6W9</accession>
<evidence type="ECO:0000256" key="1">
    <source>
        <dbReference type="SAM" id="MobiDB-lite"/>
    </source>
</evidence>
<sequence length="132" mass="13756">MIRQLATTAALVALPATVLTVPASAEPLPYGPDTCIQGFVWRDGRPGDHVCVTPDVRSQTAAQNAAAASNREPNGGTYGPNTCKQGFVWRDAWGGDQVCVVPAVRDQAATDNAAAASRRQTSVPQPVPPPPP</sequence>